<protein>
    <submittedName>
        <fullName evidence="1">Uncharacterized protein</fullName>
    </submittedName>
</protein>
<comment type="caution">
    <text evidence="1">The sequence shown here is derived from an EMBL/GenBank/DDBJ whole genome shotgun (WGS) entry which is preliminary data.</text>
</comment>
<dbReference type="EMBL" id="CAJJDN010000031">
    <property type="protein sequence ID" value="CAD8073729.1"/>
    <property type="molecule type" value="Genomic_DNA"/>
</dbReference>
<reference evidence="1" key="1">
    <citation type="submission" date="2021-01" db="EMBL/GenBank/DDBJ databases">
        <authorList>
            <consortium name="Genoscope - CEA"/>
            <person name="William W."/>
        </authorList>
    </citation>
    <scope>NUCLEOTIDE SEQUENCE</scope>
</reference>
<dbReference type="AlphaFoldDB" id="A0A8S1M293"/>
<accession>A0A8S1M293</accession>
<name>A0A8S1M293_9CILI</name>
<evidence type="ECO:0000313" key="1">
    <source>
        <dbReference type="EMBL" id="CAD8073729.1"/>
    </source>
</evidence>
<organism evidence="1 2">
    <name type="scientific">Paramecium sonneborni</name>
    <dbReference type="NCBI Taxonomy" id="65129"/>
    <lineage>
        <taxon>Eukaryota</taxon>
        <taxon>Sar</taxon>
        <taxon>Alveolata</taxon>
        <taxon>Ciliophora</taxon>
        <taxon>Intramacronucleata</taxon>
        <taxon>Oligohymenophorea</taxon>
        <taxon>Peniculida</taxon>
        <taxon>Parameciidae</taxon>
        <taxon>Paramecium</taxon>
    </lineage>
</organism>
<evidence type="ECO:0000313" key="2">
    <source>
        <dbReference type="Proteomes" id="UP000692954"/>
    </source>
</evidence>
<sequence>MIQTKLKSNKNFNIIKQHLFFLAKIEIKRIYSLLIKKISRMQILKEQILF</sequence>
<gene>
    <name evidence="1" type="ORF">PSON_ATCC_30995.1.T0310107</name>
</gene>
<dbReference type="Proteomes" id="UP000692954">
    <property type="component" value="Unassembled WGS sequence"/>
</dbReference>
<proteinExistence type="predicted"/>
<keyword evidence="2" id="KW-1185">Reference proteome</keyword>